<evidence type="ECO:0000256" key="1">
    <source>
        <dbReference type="ARBA" id="ARBA00006430"/>
    </source>
</evidence>
<sequence>MHILKMVKKVPGGLMIVPLLLGAAFNTWLPGLITLGGSGTFTSYLWKSGAMPILAVFLFCNGAQINVKRAGIPLAKGIVLTTVKVGLGILLGVLVNKIWGPNGILGIAPLAIVGAISNSNGGLYAALAGEFGDETDVGAVSILSINDGPFFTMVALGATGMANIPIMTLVGCVLPIVVGCALGNIDEDIRSFCAPGATMMIPFFAFPLGAGLTFTNLVSAGLPGILLGVVCTLVTGLIGYLVYKIGRVKRPQVGAAIGTTAGNAAATPEAVAAADPALAVVAAAATVQISAAIIVTAILCPLLVTFLDRVERKNHPERYVDDNREKAAIDGEMV</sequence>
<evidence type="ECO:0000256" key="6">
    <source>
        <dbReference type="ARBA" id="ARBA00022847"/>
    </source>
</evidence>
<evidence type="ECO:0000256" key="7">
    <source>
        <dbReference type="ARBA" id="ARBA00022989"/>
    </source>
</evidence>
<comment type="similarity">
    <text evidence="1">Belongs to the KdgT transporter family.</text>
</comment>
<proteinExistence type="inferred from homology"/>
<feature type="transmembrane region" description="Helical" evidence="9">
    <location>
        <begin position="220"/>
        <end position="243"/>
    </location>
</feature>
<dbReference type="Pfam" id="PF03812">
    <property type="entry name" value="KdgT"/>
    <property type="match status" value="1"/>
</dbReference>
<dbReference type="AlphaFoldDB" id="A6P1C3"/>
<feature type="transmembrane region" description="Helical" evidence="9">
    <location>
        <begin position="12"/>
        <end position="29"/>
    </location>
</feature>
<feature type="transmembrane region" description="Helical" evidence="9">
    <location>
        <begin position="255"/>
        <end position="274"/>
    </location>
</feature>
<dbReference type="STRING" id="411467.BACCAP_04290"/>
<dbReference type="GO" id="GO:0016020">
    <property type="term" value="C:membrane"/>
    <property type="evidence" value="ECO:0007669"/>
    <property type="project" value="InterPro"/>
</dbReference>
<reference evidence="10 11" key="1">
    <citation type="submission" date="2007-04" db="EMBL/GenBank/DDBJ databases">
        <authorList>
            <person name="Fulton L."/>
            <person name="Clifton S."/>
            <person name="Fulton B."/>
            <person name="Xu J."/>
            <person name="Minx P."/>
            <person name="Pepin K.H."/>
            <person name="Johnson M."/>
            <person name="Thiruvilangam P."/>
            <person name="Bhonagiri V."/>
            <person name="Nash W.E."/>
            <person name="Mardis E.R."/>
            <person name="Wilson R.K."/>
        </authorList>
    </citation>
    <scope>NUCLEOTIDE SEQUENCE [LARGE SCALE GENOMIC DNA]</scope>
    <source>
        <strain evidence="10 11">ATCC 29799</strain>
    </source>
</reference>
<dbReference type="eggNOG" id="ENOG502Z7JT">
    <property type="taxonomic scope" value="Bacteria"/>
</dbReference>
<evidence type="ECO:0000256" key="9">
    <source>
        <dbReference type="SAM" id="Phobius"/>
    </source>
</evidence>
<dbReference type="EMBL" id="AAXG02000047">
    <property type="protein sequence ID" value="EDM97815.1"/>
    <property type="molecule type" value="Genomic_DNA"/>
</dbReference>
<evidence type="ECO:0000313" key="11">
    <source>
        <dbReference type="Proteomes" id="UP000003639"/>
    </source>
</evidence>
<protein>
    <submittedName>
        <fullName evidence="10">Putative 2-keto-3-deoxygluconate permease</fullName>
    </submittedName>
</protein>
<feature type="transmembrane region" description="Helical" evidence="9">
    <location>
        <begin position="164"/>
        <end position="185"/>
    </location>
</feature>
<dbReference type="InterPro" id="IPR004684">
    <property type="entry name" value="2keto-3dGluconate_permease"/>
</dbReference>
<feature type="transmembrane region" description="Helical" evidence="9">
    <location>
        <begin position="74"/>
        <end position="95"/>
    </location>
</feature>
<keyword evidence="5 9" id="KW-0812">Transmembrane</keyword>
<feature type="transmembrane region" description="Helical" evidence="9">
    <location>
        <begin position="139"/>
        <end position="158"/>
    </location>
</feature>
<reference evidence="10 11" key="2">
    <citation type="submission" date="2007-06" db="EMBL/GenBank/DDBJ databases">
        <title>Draft genome sequence of Pseudoflavonifractor capillosus ATCC 29799.</title>
        <authorList>
            <person name="Sudarsanam P."/>
            <person name="Ley R."/>
            <person name="Guruge J."/>
            <person name="Turnbaugh P.J."/>
            <person name="Mahowald M."/>
            <person name="Liep D."/>
            <person name="Gordon J."/>
        </authorList>
    </citation>
    <scope>NUCLEOTIDE SEQUENCE [LARGE SCALE GENOMIC DNA]</scope>
    <source>
        <strain evidence="10 11">ATCC 29799</strain>
    </source>
</reference>
<dbReference type="RefSeq" id="WP_006574766.1">
    <property type="nucleotide sequence ID" value="NZ_AAXG02000047.1"/>
</dbReference>
<evidence type="ECO:0000256" key="8">
    <source>
        <dbReference type="ARBA" id="ARBA00023136"/>
    </source>
</evidence>
<gene>
    <name evidence="10" type="ORF">BACCAP_04290</name>
</gene>
<evidence type="ECO:0000313" key="10">
    <source>
        <dbReference type="EMBL" id="EDM97815.1"/>
    </source>
</evidence>
<feature type="transmembrane region" description="Helical" evidence="9">
    <location>
        <begin position="49"/>
        <end position="67"/>
    </location>
</feature>
<dbReference type="GO" id="GO:0015649">
    <property type="term" value="F:2-keto-3-deoxygluconate:proton symporter activity"/>
    <property type="evidence" value="ECO:0007669"/>
    <property type="project" value="InterPro"/>
</dbReference>
<evidence type="ECO:0000256" key="3">
    <source>
        <dbReference type="ARBA" id="ARBA00022475"/>
    </source>
</evidence>
<evidence type="ECO:0000256" key="2">
    <source>
        <dbReference type="ARBA" id="ARBA00022448"/>
    </source>
</evidence>
<evidence type="ECO:0000256" key="4">
    <source>
        <dbReference type="ARBA" id="ARBA00022597"/>
    </source>
</evidence>
<keyword evidence="7 9" id="KW-1133">Transmembrane helix</keyword>
<dbReference type="OrthoDB" id="2833at2"/>
<feature type="transmembrane region" description="Helical" evidence="9">
    <location>
        <begin position="192"/>
        <end position="214"/>
    </location>
</feature>
<evidence type="ECO:0000256" key="5">
    <source>
        <dbReference type="ARBA" id="ARBA00022692"/>
    </source>
</evidence>
<keyword evidence="3" id="KW-1003">Cell membrane</keyword>
<keyword evidence="6" id="KW-0769">Symport</keyword>
<comment type="caution">
    <text evidence="10">The sequence shown here is derived from an EMBL/GenBank/DDBJ whole genome shotgun (WGS) entry which is preliminary data.</text>
</comment>
<accession>A6P1C3</accession>
<organism evidence="10 11">
    <name type="scientific">Pseudoflavonifractor capillosus ATCC 29799</name>
    <dbReference type="NCBI Taxonomy" id="411467"/>
    <lineage>
        <taxon>Bacteria</taxon>
        <taxon>Bacillati</taxon>
        <taxon>Bacillota</taxon>
        <taxon>Clostridia</taxon>
        <taxon>Eubacteriales</taxon>
        <taxon>Oscillospiraceae</taxon>
        <taxon>Pseudoflavonifractor</taxon>
    </lineage>
</organism>
<keyword evidence="11" id="KW-1185">Reference proteome</keyword>
<name>A6P1C3_9FIRM</name>
<keyword evidence="2" id="KW-0813">Transport</keyword>
<keyword evidence="4" id="KW-0762">Sugar transport</keyword>
<keyword evidence="8 9" id="KW-0472">Membrane</keyword>
<feature type="transmembrane region" description="Helical" evidence="9">
    <location>
        <begin position="107"/>
        <end position="127"/>
    </location>
</feature>
<feature type="transmembrane region" description="Helical" evidence="9">
    <location>
        <begin position="280"/>
        <end position="304"/>
    </location>
</feature>
<dbReference type="Proteomes" id="UP000003639">
    <property type="component" value="Unassembled WGS sequence"/>
</dbReference>